<accession>A0A4C1WA80</accession>
<evidence type="ECO:0000259" key="1">
    <source>
        <dbReference type="SMART" id="SM00597"/>
    </source>
</evidence>
<dbReference type="AlphaFoldDB" id="A0A4C1WA80"/>
<protein>
    <submittedName>
        <fullName evidence="2">Zinc finger MYM-type protein 5</fullName>
    </submittedName>
</protein>
<dbReference type="STRING" id="151549.A0A4C1WA80"/>
<sequence>MSREINKFRKFESGYEKQKKKDKREKFLKPQQGALVKFLKQDGAELQDGGSAAVENLSIVSRKTETPVDQTFLSTSSFNELSNFLPSGNPSASDTQNLSISAGELSTDVNDPLEPDPQNLSIFTEAEGSVFDINDPGAWPVPFSTAKFDEIIQKGPLQVINFSFPQNSEKRHFSAKYYKRIMSNGEEVHRQWLVYSKTSDKAFCFCCKLFGNNTGSQLAGEGYSDWAHIGRGLETHETSPKHVENVRKWKECEVRLNKALTIDKKHRELINKEKRALA</sequence>
<gene>
    <name evidence="2" type="primary">ZMYM5</name>
    <name evidence="2" type="ORF">EVAR_24021_1</name>
</gene>
<dbReference type="SMART" id="SM00597">
    <property type="entry name" value="ZnF_TTF"/>
    <property type="match status" value="1"/>
</dbReference>
<feature type="domain" description="TTF-type" evidence="1">
    <location>
        <begin position="177"/>
        <end position="268"/>
    </location>
</feature>
<organism evidence="2 3">
    <name type="scientific">Eumeta variegata</name>
    <name type="common">Bagworm moth</name>
    <name type="synonym">Eumeta japonica</name>
    <dbReference type="NCBI Taxonomy" id="151549"/>
    <lineage>
        <taxon>Eukaryota</taxon>
        <taxon>Metazoa</taxon>
        <taxon>Ecdysozoa</taxon>
        <taxon>Arthropoda</taxon>
        <taxon>Hexapoda</taxon>
        <taxon>Insecta</taxon>
        <taxon>Pterygota</taxon>
        <taxon>Neoptera</taxon>
        <taxon>Endopterygota</taxon>
        <taxon>Lepidoptera</taxon>
        <taxon>Glossata</taxon>
        <taxon>Ditrysia</taxon>
        <taxon>Tineoidea</taxon>
        <taxon>Psychidae</taxon>
        <taxon>Oiketicinae</taxon>
        <taxon>Eumeta</taxon>
    </lineage>
</organism>
<keyword evidence="3" id="KW-1185">Reference proteome</keyword>
<name>A0A4C1WA80_EUMVA</name>
<evidence type="ECO:0000313" key="2">
    <source>
        <dbReference type="EMBL" id="GBP47770.1"/>
    </source>
</evidence>
<dbReference type="EMBL" id="BGZK01000509">
    <property type="protein sequence ID" value="GBP47770.1"/>
    <property type="molecule type" value="Genomic_DNA"/>
</dbReference>
<evidence type="ECO:0000313" key="3">
    <source>
        <dbReference type="Proteomes" id="UP000299102"/>
    </source>
</evidence>
<comment type="caution">
    <text evidence="2">The sequence shown here is derived from an EMBL/GenBank/DDBJ whole genome shotgun (WGS) entry which is preliminary data.</text>
</comment>
<proteinExistence type="predicted"/>
<dbReference type="OrthoDB" id="10066376at2759"/>
<reference evidence="2 3" key="1">
    <citation type="journal article" date="2019" name="Commun. Biol.">
        <title>The bagworm genome reveals a unique fibroin gene that provides high tensile strength.</title>
        <authorList>
            <person name="Kono N."/>
            <person name="Nakamura H."/>
            <person name="Ohtoshi R."/>
            <person name="Tomita M."/>
            <person name="Numata K."/>
            <person name="Arakawa K."/>
        </authorList>
    </citation>
    <scope>NUCLEOTIDE SEQUENCE [LARGE SCALE GENOMIC DNA]</scope>
</reference>
<dbReference type="Proteomes" id="UP000299102">
    <property type="component" value="Unassembled WGS sequence"/>
</dbReference>
<dbReference type="InterPro" id="IPR006580">
    <property type="entry name" value="Znf_TTF"/>
</dbReference>